<evidence type="ECO:0000313" key="3">
    <source>
        <dbReference type="Proteomes" id="UP001189429"/>
    </source>
</evidence>
<evidence type="ECO:0000256" key="1">
    <source>
        <dbReference type="SAM" id="MobiDB-lite"/>
    </source>
</evidence>
<dbReference type="Proteomes" id="UP001189429">
    <property type="component" value="Unassembled WGS sequence"/>
</dbReference>
<feature type="compositionally biased region" description="Low complexity" evidence="1">
    <location>
        <begin position="162"/>
        <end position="171"/>
    </location>
</feature>
<keyword evidence="3" id="KW-1185">Reference proteome</keyword>
<evidence type="ECO:0000313" key="2">
    <source>
        <dbReference type="EMBL" id="CAK0902333.1"/>
    </source>
</evidence>
<reference evidence="2" key="1">
    <citation type="submission" date="2023-10" db="EMBL/GenBank/DDBJ databases">
        <authorList>
            <person name="Chen Y."/>
            <person name="Shah S."/>
            <person name="Dougan E. K."/>
            <person name="Thang M."/>
            <person name="Chan C."/>
        </authorList>
    </citation>
    <scope>NUCLEOTIDE SEQUENCE [LARGE SCALE GENOMIC DNA]</scope>
</reference>
<gene>
    <name evidence="2" type="ORF">PCOR1329_LOCUS78985</name>
</gene>
<feature type="region of interest" description="Disordered" evidence="1">
    <location>
        <begin position="138"/>
        <end position="171"/>
    </location>
</feature>
<name>A0ABN9XQV5_9DINO</name>
<dbReference type="EMBL" id="CAUYUJ010021059">
    <property type="protein sequence ID" value="CAK0902333.1"/>
    <property type="molecule type" value="Genomic_DNA"/>
</dbReference>
<sequence>MASVHLDAATPEEACGVVVDLFRHLLSTLGALLATTAGQLATQDAASSRSLPAIGKSLQRLWFETPCGVGRDTKEEAVWLCRLMAVLEGSRAGILSFYGAGLLVCDCLGAFAAAAVGEPGKPDGAGLDEAWLAGVWQAQERSAPADRPQPPPPRRRVRSRGVSRSSRASPV</sequence>
<proteinExistence type="predicted"/>
<organism evidence="2 3">
    <name type="scientific">Prorocentrum cordatum</name>
    <dbReference type="NCBI Taxonomy" id="2364126"/>
    <lineage>
        <taxon>Eukaryota</taxon>
        <taxon>Sar</taxon>
        <taxon>Alveolata</taxon>
        <taxon>Dinophyceae</taxon>
        <taxon>Prorocentrales</taxon>
        <taxon>Prorocentraceae</taxon>
        <taxon>Prorocentrum</taxon>
    </lineage>
</organism>
<protein>
    <submittedName>
        <fullName evidence="2">Uncharacterized protein</fullName>
    </submittedName>
</protein>
<comment type="caution">
    <text evidence="2">The sequence shown here is derived from an EMBL/GenBank/DDBJ whole genome shotgun (WGS) entry which is preliminary data.</text>
</comment>
<accession>A0ABN9XQV5</accession>